<organism evidence="3 4">
    <name type="scientific">Klenkia terrae</name>
    <dbReference type="NCBI Taxonomy" id="1052259"/>
    <lineage>
        <taxon>Bacteria</taxon>
        <taxon>Bacillati</taxon>
        <taxon>Actinomycetota</taxon>
        <taxon>Actinomycetes</taxon>
        <taxon>Geodermatophilales</taxon>
        <taxon>Geodermatophilaceae</taxon>
        <taxon>Klenkia</taxon>
    </lineage>
</organism>
<dbReference type="GO" id="GO:0005524">
    <property type="term" value="F:ATP binding"/>
    <property type="evidence" value="ECO:0007669"/>
    <property type="project" value="UniProtKB-KW"/>
</dbReference>
<dbReference type="RefSeq" id="WP_225231757.1">
    <property type="nucleotide sequence ID" value="NZ_JBAPLV010000040.1"/>
</dbReference>
<keyword evidence="3" id="KW-0808">Transferase</keyword>
<dbReference type="Pfam" id="PF13581">
    <property type="entry name" value="HATPase_c_2"/>
    <property type="match status" value="1"/>
</dbReference>
<dbReference type="Proteomes" id="UP001373496">
    <property type="component" value="Unassembled WGS sequence"/>
</dbReference>
<keyword evidence="3" id="KW-0067">ATP-binding</keyword>
<dbReference type="PANTHER" id="PTHR35526:SF3">
    <property type="entry name" value="ANTI-SIGMA-F FACTOR RSBW"/>
    <property type="match status" value="1"/>
</dbReference>
<reference evidence="3 4" key="1">
    <citation type="submission" date="2024-03" db="EMBL/GenBank/DDBJ databases">
        <title>Draft genome sequence of Klenkia terrae.</title>
        <authorList>
            <person name="Duangmal K."/>
            <person name="Chantavorakit T."/>
        </authorList>
    </citation>
    <scope>NUCLEOTIDE SEQUENCE [LARGE SCALE GENOMIC DNA]</scope>
    <source>
        <strain evidence="3 4">JCM 17786</strain>
    </source>
</reference>
<dbReference type="InterPro" id="IPR036890">
    <property type="entry name" value="HATPase_C_sf"/>
</dbReference>
<proteinExistence type="predicted"/>
<comment type="caution">
    <text evidence="3">The sequence shown here is derived from an EMBL/GenBank/DDBJ whole genome shotgun (WGS) entry which is preliminary data.</text>
</comment>
<evidence type="ECO:0000313" key="4">
    <source>
        <dbReference type="Proteomes" id="UP001373496"/>
    </source>
</evidence>
<dbReference type="EMBL" id="JBAPLV010000040">
    <property type="protein sequence ID" value="MEI4281205.1"/>
    <property type="molecule type" value="Genomic_DNA"/>
</dbReference>
<dbReference type="Gene3D" id="3.30.565.10">
    <property type="entry name" value="Histidine kinase-like ATPase, C-terminal domain"/>
    <property type="match status" value="1"/>
</dbReference>
<dbReference type="PANTHER" id="PTHR35526">
    <property type="entry name" value="ANTI-SIGMA-F FACTOR RSBW-RELATED"/>
    <property type="match status" value="1"/>
</dbReference>
<sequence>MSAVPGDPRPRAVPLVLDLPAVPASLVTVRRALGRWLADAQVSADVGGALQVALGEACANAVDHAYPPGAEGPMQVRVTRDDDGRVTAVVADHGGWRTPDVDPGDRGRGLLIMQQLLEDVEVARGPGGTTVTLRVPARELPERATASADELSLLHVDRAGPVPRVVATGPLPDDVAAGVRLRLLEASRGGVVPAVLDLAAADRVGAVVVGVVAEVAAIGRANGWSLHVLAAADQPRTALAGAGVVVDVEEDEDLPTP</sequence>
<dbReference type="InterPro" id="IPR003594">
    <property type="entry name" value="HATPase_dom"/>
</dbReference>
<dbReference type="CDD" id="cd16936">
    <property type="entry name" value="HATPase_RsbW-like"/>
    <property type="match status" value="1"/>
</dbReference>
<keyword evidence="3" id="KW-0547">Nucleotide-binding</keyword>
<dbReference type="EC" id="2.7.13.3" evidence="3"/>
<accession>A0ABU8EEW4</accession>
<evidence type="ECO:0000313" key="3">
    <source>
        <dbReference type="EMBL" id="MEI4281205.1"/>
    </source>
</evidence>
<dbReference type="GO" id="GO:0004673">
    <property type="term" value="F:protein histidine kinase activity"/>
    <property type="evidence" value="ECO:0007669"/>
    <property type="project" value="UniProtKB-EC"/>
</dbReference>
<dbReference type="InterPro" id="IPR050267">
    <property type="entry name" value="Anti-sigma-factor_SerPK"/>
</dbReference>
<evidence type="ECO:0000259" key="2">
    <source>
        <dbReference type="Pfam" id="PF13581"/>
    </source>
</evidence>
<gene>
    <name evidence="3" type="ORF">UXQ13_22220</name>
</gene>
<feature type="domain" description="Histidine kinase/HSP90-like ATPase" evidence="2">
    <location>
        <begin position="19"/>
        <end position="134"/>
    </location>
</feature>
<keyword evidence="4" id="KW-1185">Reference proteome</keyword>
<dbReference type="SUPFAM" id="SSF55874">
    <property type="entry name" value="ATPase domain of HSP90 chaperone/DNA topoisomerase II/histidine kinase"/>
    <property type="match status" value="1"/>
</dbReference>
<keyword evidence="1" id="KW-0723">Serine/threonine-protein kinase</keyword>
<keyword evidence="1" id="KW-0418">Kinase</keyword>
<protein>
    <submittedName>
        <fullName evidence="3">ATP-binding protein</fullName>
        <ecNumber evidence="3">2.7.13.3</ecNumber>
    </submittedName>
</protein>
<name>A0ABU8EEW4_9ACTN</name>
<evidence type="ECO:0000256" key="1">
    <source>
        <dbReference type="ARBA" id="ARBA00022527"/>
    </source>
</evidence>